<evidence type="ECO:0000313" key="1">
    <source>
        <dbReference type="EnsemblPlants" id="TuG1812G0100002096.01.T01"/>
    </source>
</evidence>
<sequence>MDKSSVKQQVEGYLAVPPGIRCTIHVTTAMSMKTQSDAFIISLAKFTSLHSAAKVETPLCSFSSDLAVAKQGNVMQDWRVAKWQMTSMWRVMMIHVAMSNMITRAMTVMNSTFSSSNATKRSSKVCGKFSLCKIFVQVTTLFCI</sequence>
<dbReference type="AlphaFoldDB" id="A0A8R7P1T6"/>
<evidence type="ECO:0000313" key="2">
    <source>
        <dbReference type="Proteomes" id="UP000015106"/>
    </source>
</evidence>
<keyword evidence="2" id="KW-1185">Reference proteome</keyword>
<protein>
    <submittedName>
        <fullName evidence="1">Uncharacterized protein</fullName>
    </submittedName>
</protein>
<dbReference type="Gramene" id="TuG1812G0100002096.01.T01">
    <property type="protein sequence ID" value="TuG1812G0100002096.01.T01"/>
    <property type="gene ID" value="TuG1812G0100002096.01"/>
</dbReference>
<accession>A0A8R7P1T6</accession>
<dbReference type="Proteomes" id="UP000015106">
    <property type="component" value="Chromosome 1"/>
</dbReference>
<name>A0A8R7P1T6_TRIUA</name>
<organism evidence="1 2">
    <name type="scientific">Triticum urartu</name>
    <name type="common">Red wild einkorn</name>
    <name type="synonym">Crithodium urartu</name>
    <dbReference type="NCBI Taxonomy" id="4572"/>
    <lineage>
        <taxon>Eukaryota</taxon>
        <taxon>Viridiplantae</taxon>
        <taxon>Streptophyta</taxon>
        <taxon>Embryophyta</taxon>
        <taxon>Tracheophyta</taxon>
        <taxon>Spermatophyta</taxon>
        <taxon>Magnoliopsida</taxon>
        <taxon>Liliopsida</taxon>
        <taxon>Poales</taxon>
        <taxon>Poaceae</taxon>
        <taxon>BOP clade</taxon>
        <taxon>Pooideae</taxon>
        <taxon>Triticodae</taxon>
        <taxon>Triticeae</taxon>
        <taxon>Triticinae</taxon>
        <taxon>Triticum</taxon>
    </lineage>
</organism>
<dbReference type="EnsemblPlants" id="TuG1812G0100002096.01.T01">
    <property type="protein sequence ID" value="TuG1812G0100002096.01.T01"/>
    <property type="gene ID" value="TuG1812G0100002096.01"/>
</dbReference>
<proteinExistence type="predicted"/>
<reference evidence="1" key="2">
    <citation type="submission" date="2018-03" db="EMBL/GenBank/DDBJ databases">
        <title>The Triticum urartu genome reveals the dynamic nature of wheat genome evolution.</title>
        <authorList>
            <person name="Ling H."/>
            <person name="Ma B."/>
            <person name="Shi X."/>
            <person name="Liu H."/>
            <person name="Dong L."/>
            <person name="Sun H."/>
            <person name="Cao Y."/>
            <person name="Gao Q."/>
            <person name="Zheng S."/>
            <person name="Li Y."/>
            <person name="Yu Y."/>
            <person name="Du H."/>
            <person name="Qi M."/>
            <person name="Li Y."/>
            <person name="Yu H."/>
            <person name="Cui Y."/>
            <person name="Wang N."/>
            <person name="Chen C."/>
            <person name="Wu H."/>
            <person name="Zhao Y."/>
            <person name="Zhang J."/>
            <person name="Li Y."/>
            <person name="Zhou W."/>
            <person name="Zhang B."/>
            <person name="Hu W."/>
            <person name="Eijk M."/>
            <person name="Tang J."/>
            <person name="Witsenboer H."/>
            <person name="Zhao S."/>
            <person name="Li Z."/>
            <person name="Zhang A."/>
            <person name="Wang D."/>
            <person name="Liang C."/>
        </authorList>
    </citation>
    <scope>NUCLEOTIDE SEQUENCE [LARGE SCALE GENOMIC DNA]</scope>
    <source>
        <strain evidence="1">cv. G1812</strain>
    </source>
</reference>
<reference evidence="2" key="1">
    <citation type="journal article" date="2013" name="Nature">
        <title>Draft genome of the wheat A-genome progenitor Triticum urartu.</title>
        <authorList>
            <person name="Ling H.Q."/>
            <person name="Zhao S."/>
            <person name="Liu D."/>
            <person name="Wang J."/>
            <person name="Sun H."/>
            <person name="Zhang C."/>
            <person name="Fan H."/>
            <person name="Li D."/>
            <person name="Dong L."/>
            <person name="Tao Y."/>
            <person name="Gao C."/>
            <person name="Wu H."/>
            <person name="Li Y."/>
            <person name="Cui Y."/>
            <person name="Guo X."/>
            <person name="Zheng S."/>
            <person name="Wang B."/>
            <person name="Yu K."/>
            <person name="Liang Q."/>
            <person name="Yang W."/>
            <person name="Lou X."/>
            <person name="Chen J."/>
            <person name="Feng M."/>
            <person name="Jian J."/>
            <person name="Zhang X."/>
            <person name="Luo G."/>
            <person name="Jiang Y."/>
            <person name="Liu J."/>
            <person name="Wang Z."/>
            <person name="Sha Y."/>
            <person name="Zhang B."/>
            <person name="Wu H."/>
            <person name="Tang D."/>
            <person name="Shen Q."/>
            <person name="Xue P."/>
            <person name="Zou S."/>
            <person name="Wang X."/>
            <person name="Liu X."/>
            <person name="Wang F."/>
            <person name="Yang Y."/>
            <person name="An X."/>
            <person name="Dong Z."/>
            <person name="Zhang K."/>
            <person name="Zhang X."/>
            <person name="Luo M.C."/>
            <person name="Dvorak J."/>
            <person name="Tong Y."/>
            <person name="Wang J."/>
            <person name="Yang H."/>
            <person name="Li Z."/>
            <person name="Wang D."/>
            <person name="Zhang A."/>
            <person name="Wang J."/>
        </authorList>
    </citation>
    <scope>NUCLEOTIDE SEQUENCE</scope>
    <source>
        <strain evidence="2">cv. G1812</strain>
    </source>
</reference>
<reference evidence="1" key="3">
    <citation type="submission" date="2022-06" db="UniProtKB">
        <authorList>
            <consortium name="EnsemblPlants"/>
        </authorList>
    </citation>
    <scope>IDENTIFICATION</scope>
</reference>